<dbReference type="PANTHER" id="PTHR24321">
    <property type="entry name" value="DEHYDROGENASES, SHORT CHAIN"/>
    <property type="match status" value="1"/>
</dbReference>
<dbReference type="SUPFAM" id="SSF51735">
    <property type="entry name" value="NAD(P)-binding Rossmann-fold domains"/>
    <property type="match status" value="1"/>
</dbReference>
<dbReference type="CDD" id="cd05233">
    <property type="entry name" value="SDR_c"/>
    <property type="match status" value="1"/>
</dbReference>
<name>A0A158L045_9BURK</name>
<dbReference type="InterPro" id="IPR002347">
    <property type="entry name" value="SDR_fam"/>
</dbReference>
<reference evidence="3" key="1">
    <citation type="submission" date="2016-01" db="EMBL/GenBank/DDBJ databases">
        <authorList>
            <person name="Peeters C."/>
        </authorList>
    </citation>
    <scope>NUCLEOTIDE SEQUENCE [LARGE SCALE GENOMIC DNA]</scope>
    <source>
        <strain evidence="3">LMG 29317</strain>
    </source>
</reference>
<dbReference type="InterPro" id="IPR036291">
    <property type="entry name" value="NAD(P)-bd_dom_sf"/>
</dbReference>
<organism evidence="3 4">
    <name type="scientific">Caballeronia arvi</name>
    <dbReference type="NCBI Taxonomy" id="1777135"/>
    <lineage>
        <taxon>Bacteria</taxon>
        <taxon>Pseudomonadati</taxon>
        <taxon>Pseudomonadota</taxon>
        <taxon>Betaproteobacteria</taxon>
        <taxon>Burkholderiales</taxon>
        <taxon>Burkholderiaceae</taxon>
        <taxon>Caballeronia</taxon>
    </lineage>
</organism>
<proteinExistence type="inferred from homology"/>
<keyword evidence="2" id="KW-0560">Oxidoreductase</keyword>
<dbReference type="PANTHER" id="PTHR24321:SF8">
    <property type="entry name" value="ESTRADIOL 17-BETA-DEHYDROGENASE 8-RELATED"/>
    <property type="match status" value="1"/>
</dbReference>
<dbReference type="Pfam" id="PF13561">
    <property type="entry name" value="adh_short_C2"/>
    <property type="match status" value="1"/>
</dbReference>
<dbReference type="FunFam" id="3.40.50.720:FF:000084">
    <property type="entry name" value="Short-chain dehydrogenase reductase"/>
    <property type="match status" value="1"/>
</dbReference>
<dbReference type="PRINTS" id="PR00081">
    <property type="entry name" value="GDHRDH"/>
</dbReference>
<evidence type="ECO:0000313" key="4">
    <source>
        <dbReference type="Proteomes" id="UP000055019"/>
    </source>
</evidence>
<gene>
    <name evidence="3" type="ORF">AWB74_07611</name>
</gene>
<dbReference type="PRINTS" id="PR00080">
    <property type="entry name" value="SDRFAMILY"/>
</dbReference>
<sequence length="286" mass="30832">MRLENKVALITGGYGGMGRASARLFAREGATVFVAGRSEERGDALAADINEAGGKCYFLQLDVVNQEQWDAAVAFVKAQVGALHSLVNIVGSNALVRLPKVDIDEWNKIFEINVTGTLRGIQTCAPLIRDSGGGSIVNIGSVAGITGNFSTGYSSSKWALEGLSRSAAYIYADWGIRCNVIQPGFIETDLTAAMSSNPLVKKMASKAMNNTVLLRRSGKAEEIAFTALFLASDESSYITGTDIVVDGGWFSSAPYLANERSHHMLQLLSTKDKAQHLMDDFLKHFR</sequence>
<comment type="caution">
    <text evidence="3">The sequence shown here is derived from an EMBL/GenBank/DDBJ whole genome shotgun (WGS) entry which is preliminary data.</text>
</comment>
<protein>
    <submittedName>
        <fullName evidence="3">3-alpha-hydroxysteroid dehydrogenase</fullName>
    </submittedName>
</protein>
<dbReference type="RefSeq" id="WP_061151762.1">
    <property type="nucleotide sequence ID" value="NZ_FCOM02000070.1"/>
</dbReference>
<evidence type="ECO:0000313" key="3">
    <source>
        <dbReference type="EMBL" id="SAL86220.1"/>
    </source>
</evidence>
<dbReference type="GO" id="GO:0016491">
    <property type="term" value="F:oxidoreductase activity"/>
    <property type="evidence" value="ECO:0007669"/>
    <property type="project" value="UniProtKB-KW"/>
</dbReference>
<keyword evidence="4" id="KW-1185">Reference proteome</keyword>
<evidence type="ECO:0000256" key="1">
    <source>
        <dbReference type="ARBA" id="ARBA00006484"/>
    </source>
</evidence>
<dbReference type="AlphaFoldDB" id="A0A158L045"/>
<evidence type="ECO:0000256" key="2">
    <source>
        <dbReference type="ARBA" id="ARBA00023002"/>
    </source>
</evidence>
<dbReference type="Gene3D" id="3.40.50.720">
    <property type="entry name" value="NAD(P)-binding Rossmann-like Domain"/>
    <property type="match status" value="1"/>
</dbReference>
<dbReference type="Proteomes" id="UP000055019">
    <property type="component" value="Unassembled WGS sequence"/>
</dbReference>
<comment type="similarity">
    <text evidence="1">Belongs to the short-chain dehydrogenases/reductases (SDR) family.</text>
</comment>
<dbReference type="OrthoDB" id="8687320at2"/>
<accession>A0A158L045</accession>
<dbReference type="EMBL" id="FCOM02000070">
    <property type="protein sequence ID" value="SAL86220.1"/>
    <property type="molecule type" value="Genomic_DNA"/>
</dbReference>